<protein>
    <recommendedName>
        <fullName evidence="2">Peptide deformylase</fullName>
        <shortName evidence="2">PDF</shortName>
        <ecNumber evidence="2">3.5.1.88</ecNumber>
    </recommendedName>
    <alternativeName>
        <fullName evidence="2">Polypeptide deformylase</fullName>
    </alternativeName>
</protein>
<keyword evidence="2" id="KW-0408">Iron</keyword>
<proteinExistence type="inferred from homology"/>
<comment type="similarity">
    <text evidence="1 2">Belongs to the polypeptide deformylase family.</text>
</comment>
<dbReference type="Proteomes" id="UP000317648">
    <property type="component" value="Chromosome"/>
</dbReference>
<dbReference type="PANTHER" id="PTHR10458">
    <property type="entry name" value="PEPTIDE DEFORMYLASE"/>
    <property type="match status" value="1"/>
</dbReference>
<gene>
    <name evidence="2 3" type="primary">def</name>
    <name evidence="3" type="ORF">Pla8534_36780</name>
</gene>
<dbReference type="InterPro" id="IPR036821">
    <property type="entry name" value="Peptide_deformylase_sf"/>
</dbReference>
<dbReference type="GO" id="GO:0042586">
    <property type="term" value="F:peptide deformylase activity"/>
    <property type="evidence" value="ECO:0007669"/>
    <property type="project" value="UniProtKB-UniRule"/>
</dbReference>
<evidence type="ECO:0000313" key="3">
    <source>
        <dbReference type="EMBL" id="QDU95859.1"/>
    </source>
</evidence>
<feature type="binding site" evidence="2">
    <location>
        <position position="90"/>
    </location>
    <ligand>
        <name>Fe cation</name>
        <dbReference type="ChEBI" id="CHEBI:24875"/>
    </ligand>
</feature>
<feature type="binding site" evidence="2">
    <location>
        <position position="132"/>
    </location>
    <ligand>
        <name>Fe cation</name>
        <dbReference type="ChEBI" id="CHEBI:24875"/>
    </ligand>
</feature>
<comment type="catalytic activity">
    <reaction evidence="2">
        <text>N-terminal N-formyl-L-methionyl-[peptide] + H2O = N-terminal L-methionyl-[peptide] + formate</text>
        <dbReference type="Rhea" id="RHEA:24420"/>
        <dbReference type="Rhea" id="RHEA-COMP:10639"/>
        <dbReference type="Rhea" id="RHEA-COMP:10640"/>
        <dbReference type="ChEBI" id="CHEBI:15377"/>
        <dbReference type="ChEBI" id="CHEBI:15740"/>
        <dbReference type="ChEBI" id="CHEBI:49298"/>
        <dbReference type="ChEBI" id="CHEBI:64731"/>
        <dbReference type="EC" id="3.5.1.88"/>
    </reaction>
</comment>
<dbReference type="HAMAP" id="MF_00163">
    <property type="entry name" value="Pep_deformylase"/>
    <property type="match status" value="1"/>
</dbReference>
<reference evidence="3 4" key="1">
    <citation type="submission" date="2019-02" db="EMBL/GenBank/DDBJ databases">
        <title>Deep-cultivation of Planctomycetes and their phenomic and genomic characterization uncovers novel biology.</title>
        <authorList>
            <person name="Wiegand S."/>
            <person name="Jogler M."/>
            <person name="Boedeker C."/>
            <person name="Pinto D."/>
            <person name="Vollmers J."/>
            <person name="Rivas-Marin E."/>
            <person name="Kohn T."/>
            <person name="Peeters S.H."/>
            <person name="Heuer A."/>
            <person name="Rast P."/>
            <person name="Oberbeckmann S."/>
            <person name="Bunk B."/>
            <person name="Jeske O."/>
            <person name="Meyerdierks A."/>
            <person name="Storesund J.E."/>
            <person name="Kallscheuer N."/>
            <person name="Luecker S."/>
            <person name="Lage O.M."/>
            <person name="Pohl T."/>
            <person name="Merkel B.J."/>
            <person name="Hornburger P."/>
            <person name="Mueller R.-W."/>
            <person name="Bruemmer F."/>
            <person name="Labrenz M."/>
            <person name="Spormann A.M."/>
            <person name="Op den Camp H."/>
            <person name="Overmann J."/>
            <person name="Amann R."/>
            <person name="Jetten M.S.M."/>
            <person name="Mascher T."/>
            <person name="Medema M.H."/>
            <person name="Devos D.P."/>
            <person name="Kaster A.-K."/>
            <person name="Ovreas L."/>
            <person name="Rohde M."/>
            <person name="Galperin M.Y."/>
            <person name="Jogler C."/>
        </authorList>
    </citation>
    <scope>NUCLEOTIDE SEQUENCE [LARGE SCALE GENOMIC DNA]</scope>
    <source>
        <strain evidence="3 4">Pla85_3_4</strain>
    </source>
</reference>
<dbReference type="NCBIfam" id="NF001159">
    <property type="entry name" value="PRK00150.1-3"/>
    <property type="match status" value="1"/>
</dbReference>
<accession>A0A518DVJ9</accession>
<dbReference type="Gene3D" id="3.90.45.10">
    <property type="entry name" value="Peptide deformylase"/>
    <property type="match status" value="1"/>
</dbReference>
<dbReference type="EMBL" id="CP036433">
    <property type="protein sequence ID" value="QDU95859.1"/>
    <property type="molecule type" value="Genomic_DNA"/>
</dbReference>
<sequence length="193" mass="21510">MKVIHYPHPTLRHKSKPLQRVDDELAAMVREMFVLMYEHDGVGLAANQVDLPFRLFVVNLKSDPEEGEELVFLNPVISAPKGMAEGEEGCLSIPGLYGPVKRPKQVNITAYNLQGEEISATVTGLLARVVQHETDHLDGVLFPDRMSETSRADALPILEEFEINFESQRQTGGIPDDATIALRLAELERKYCG</sequence>
<dbReference type="GO" id="GO:0006412">
    <property type="term" value="P:translation"/>
    <property type="evidence" value="ECO:0007669"/>
    <property type="project" value="UniProtKB-UniRule"/>
</dbReference>
<evidence type="ECO:0000256" key="1">
    <source>
        <dbReference type="ARBA" id="ARBA00010759"/>
    </source>
</evidence>
<evidence type="ECO:0000313" key="4">
    <source>
        <dbReference type="Proteomes" id="UP000317648"/>
    </source>
</evidence>
<dbReference type="PIRSF" id="PIRSF004749">
    <property type="entry name" value="Pep_def"/>
    <property type="match status" value="1"/>
</dbReference>
<comment type="cofactor">
    <cofactor evidence="2">
        <name>Fe(2+)</name>
        <dbReference type="ChEBI" id="CHEBI:29033"/>
    </cofactor>
    <text evidence="2">Binds 1 Fe(2+) ion.</text>
</comment>
<keyword evidence="2" id="KW-0479">Metal-binding</keyword>
<dbReference type="Pfam" id="PF01327">
    <property type="entry name" value="Pep_deformylase"/>
    <property type="match status" value="1"/>
</dbReference>
<dbReference type="InterPro" id="IPR023635">
    <property type="entry name" value="Peptide_deformylase"/>
</dbReference>
<dbReference type="PRINTS" id="PR01576">
    <property type="entry name" value="PDEFORMYLASE"/>
</dbReference>
<keyword evidence="4" id="KW-1185">Reference proteome</keyword>
<dbReference type="SUPFAM" id="SSF56420">
    <property type="entry name" value="Peptide deformylase"/>
    <property type="match status" value="1"/>
</dbReference>
<feature type="binding site" evidence="2">
    <location>
        <position position="136"/>
    </location>
    <ligand>
        <name>Fe cation</name>
        <dbReference type="ChEBI" id="CHEBI:24875"/>
    </ligand>
</feature>
<dbReference type="NCBIfam" id="TIGR00079">
    <property type="entry name" value="pept_deformyl"/>
    <property type="match status" value="1"/>
</dbReference>
<comment type="function">
    <text evidence="2">Removes the formyl group from the N-terminal Met of newly synthesized proteins. Requires at least a dipeptide for an efficient rate of reaction. N-terminal L-methionine is a prerequisite for activity but the enzyme has broad specificity at other positions.</text>
</comment>
<dbReference type="CDD" id="cd00487">
    <property type="entry name" value="Pep_deformylase"/>
    <property type="match status" value="1"/>
</dbReference>
<dbReference type="GO" id="GO:0046872">
    <property type="term" value="F:metal ion binding"/>
    <property type="evidence" value="ECO:0007669"/>
    <property type="project" value="UniProtKB-KW"/>
</dbReference>
<keyword evidence="2" id="KW-0648">Protein biosynthesis</keyword>
<feature type="active site" evidence="2">
    <location>
        <position position="133"/>
    </location>
</feature>
<keyword evidence="2 3" id="KW-0378">Hydrolase</keyword>
<evidence type="ECO:0000256" key="2">
    <source>
        <dbReference type="HAMAP-Rule" id="MF_00163"/>
    </source>
</evidence>
<dbReference type="KEGG" id="lcre:Pla8534_36780"/>
<dbReference type="AlphaFoldDB" id="A0A518DVJ9"/>
<dbReference type="PANTHER" id="PTHR10458:SF22">
    <property type="entry name" value="PEPTIDE DEFORMYLASE"/>
    <property type="match status" value="1"/>
</dbReference>
<name>A0A518DVJ9_9BACT</name>
<organism evidence="3 4">
    <name type="scientific">Lignipirellula cremea</name>
    <dbReference type="NCBI Taxonomy" id="2528010"/>
    <lineage>
        <taxon>Bacteria</taxon>
        <taxon>Pseudomonadati</taxon>
        <taxon>Planctomycetota</taxon>
        <taxon>Planctomycetia</taxon>
        <taxon>Pirellulales</taxon>
        <taxon>Pirellulaceae</taxon>
        <taxon>Lignipirellula</taxon>
    </lineage>
</organism>
<dbReference type="EC" id="3.5.1.88" evidence="2"/>